<evidence type="ECO:0000256" key="1">
    <source>
        <dbReference type="SAM" id="MobiDB-lite"/>
    </source>
</evidence>
<gene>
    <name evidence="2" type="ORF">HGG74_15750</name>
</gene>
<protein>
    <submittedName>
        <fullName evidence="2">Uncharacterized protein</fullName>
    </submittedName>
</protein>
<comment type="caution">
    <text evidence="2">The sequence shown here is derived from an EMBL/GenBank/DDBJ whole genome shotgun (WGS) entry which is preliminary data.</text>
</comment>
<reference evidence="2 3" key="1">
    <citation type="submission" date="2020-04" db="EMBL/GenBank/DDBJ databases">
        <title>Arthrobacter sp. nov.</title>
        <authorList>
            <person name="Liu S."/>
        </authorList>
    </citation>
    <scope>NUCLEOTIDE SEQUENCE [LARGE SCALE GENOMIC DNA]</scope>
    <source>
        <strain evidence="2 3">E918</strain>
    </source>
</reference>
<dbReference type="RefSeq" id="WP_168487877.1">
    <property type="nucleotide sequence ID" value="NZ_JAAZSQ010000018.1"/>
</dbReference>
<proteinExistence type="predicted"/>
<dbReference type="Proteomes" id="UP000544090">
    <property type="component" value="Unassembled WGS sequence"/>
</dbReference>
<dbReference type="AlphaFoldDB" id="A0A7X6HGT9"/>
<organism evidence="2 3">
    <name type="scientific">Arthrobacter mobilis</name>
    <dbReference type="NCBI Taxonomy" id="2724944"/>
    <lineage>
        <taxon>Bacteria</taxon>
        <taxon>Bacillati</taxon>
        <taxon>Actinomycetota</taxon>
        <taxon>Actinomycetes</taxon>
        <taxon>Micrococcales</taxon>
        <taxon>Micrococcaceae</taxon>
        <taxon>Arthrobacter</taxon>
    </lineage>
</organism>
<feature type="region of interest" description="Disordered" evidence="1">
    <location>
        <begin position="106"/>
        <end position="127"/>
    </location>
</feature>
<evidence type="ECO:0000313" key="3">
    <source>
        <dbReference type="Proteomes" id="UP000544090"/>
    </source>
</evidence>
<keyword evidence="3" id="KW-1185">Reference proteome</keyword>
<name>A0A7X6HGT9_9MICC</name>
<evidence type="ECO:0000313" key="2">
    <source>
        <dbReference type="EMBL" id="NKX55964.1"/>
    </source>
</evidence>
<accession>A0A7X6HGT9</accession>
<sequence>MPDFITIRETIEYTVKLPDNPEERAGFQPDYLDAGDVRSIVRQEVRRFHEPAYVIGADQERELHVLYADGEEVYANRSYDAVWEHFKEMTGQPDLYYRAWGDLDDPDKSWNNPGEAQPADTGEEAAR</sequence>
<dbReference type="EMBL" id="JAAZSQ010000018">
    <property type="protein sequence ID" value="NKX55964.1"/>
    <property type="molecule type" value="Genomic_DNA"/>
</dbReference>